<evidence type="ECO:0000256" key="1">
    <source>
        <dbReference type="SAM" id="Coils"/>
    </source>
</evidence>
<feature type="compositionally biased region" description="Basic and acidic residues" evidence="2">
    <location>
        <begin position="301"/>
        <end position="314"/>
    </location>
</feature>
<feature type="compositionally biased region" description="Basic and acidic residues" evidence="2">
    <location>
        <begin position="12"/>
        <end position="24"/>
    </location>
</feature>
<keyword evidence="1" id="KW-0175">Coiled coil</keyword>
<evidence type="ECO:0000256" key="2">
    <source>
        <dbReference type="SAM" id="MobiDB-lite"/>
    </source>
</evidence>
<dbReference type="Proteomes" id="UP001620626">
    <property type="component" value="Unassembled WGS sequence"/>
</dbReference>
<comment type="caution">
    <text evidence="3">The sequence shown here is derived from an EMBL/GenBank/DDBJ whole genome shotgun (WGS) entry which is preliminary data.</text>
</comment>
<feature type="compositionally biased region" description="Basic and acidic residues" evidence="2">
    <location>
        <begin position="379"/>
        <end position="389"/>
    </location>
</feature>
<evidence type="ECO:0000313" key="4">
    <source>
        <dbReference type="Proteomes" id="UP001620626"/>
    </source>
</evidence>
<feature type="compositionally biased region" description="Basic and acidic residues" evidence="2">
    <location>
        <begin position="254"/>
        <end position="274"/>
    </location>
</feature>
<protein>
    <submittedName>
        <fullName evidence="3">Uncharacterized protein</fullName>
    </submittedName>
</protein>
<feature type="coiled-coil region" evidence="1">
    <location>
        <begin position="86"/>
        <end position="120"/>
    </location>
</feature>
<organism evidence="3 4">
    <name type="scientific">Heterodera trifolii</name>
    <dbReference type="NCBI Taxonomy" id="157864"/>
    <lineage>
        <taxon>Eukaryota</taxon>
        <taxon>Metazoa</taxon>
        <taxon>Ecdysozoa</taxon>
        <taxon>Nematoda</taxon>
        <taxon>Chromadorea</taxon>
        <taxon>Rhabditida</taxon>
        <taxon>Tylenchina</taxon>
        <taxon>Tylenchomorpha</taxon>
        <taxon>Tylenchoidea</taxon>
        <taxon>Heteroderidae</taxon>
        <taxon>Heteroderinae</taxon>
        <taxon>Heterodera</taxon>
    </lineage>
</organism>
<dbReference type="EMBL" id="JBICBT010001056">
    <property type="protein sequence ID" value="KAL3085605.1"/>
    <property type="molecule type" value="Genomic_DNA"/>
</dbReference>
<feature type="compositionally biased region" description="Acidic residues" evidence="2">
    <location>
        <begin position="361"/>
        <end position="372"/>
    </location>
</feature>
<name>A0ABD2J5L2_9BILA</name>
<dbReference type="AlphaFoldDB" id="A0ABD2J5L2"/>
<keyword evidence="4" id="KW-1185">Reference proteome</keyword>
<gene>
    <name evidence="3" type="ORF">niasHT_037346</name>
</gene>
<reference evidence="3 4" key="1">
    <citation type="submission" date="2024-10" db="EMBL/GenBank/DDBJ databases">
        <authorList>
            <person name="Kim D."/>
        </authorList>
    </citation>
    <scope>NUCLEOTIDE SEQUENCE [LARGE SCALE GENOMIC DNA]</scope>
    <source>
        <strain evidence="3">BH-2024</strain>
    </source>
</reference>
<proteinExistence type="predicted"/>
<feature type="region of interest" description="Disordered" evidence="2">
    <location>
        <begin position="239"/>
        <end position="389"/>
    </location>
</feature>
<evidence type="ECO:0000313" key="3">
    <source>
        <dbReference type="EMBL" id="KAL3085605.1"/>
    </source>
</evidence>
<accession>A0ABD2J5L2</accession>
<feature type="region of interest" description="Disordered" evidence="2">
    <location>
        <begin position="1"/>
        <end position="24"/>
    </location>
</feature>
<feature type="coiled-coil region" evidence="1">
    <location>
        <begin position="156"/>
        <end position="187"/>
    </location>
</feature>
<feature type="compositionally biased region" description="Basic and acidic residues" evidence="2">
    <location>
        <begin position="322"/>
        <end position="335"/>
    </location>
</feature>
<sequence>MDPFNRANHQSQNEEQRRLKKAKAERAMRDIELYEEVQKLKNETAAISETVKKRKSHSMFLDAKTLELEEQNAEHIKTVNRQKLQMKEKEEVIEQKDKVIEEQTKMVGTLQMEVKEMKAKLELRDTNLEIKEEIIKMHEQNIGGLEEVQLAETNKNQQEKNDLHEEIAVLKETNQKQAEKIARLKELLITTGHVEQSIGMNVSQIQSGHKVRTLADELADYELFEKKATDDKQEELELEKNCKLPAQKNSEGGEPQKLDDKHKEEQQQTEEGHQQKGGRKLPAPTESVEGNKLESIIQRQQEMDEGRQQERGTADECGQENQQEKKGEKDTEESKNNLPTSEDSGNPFKCSEEKQKQAQMDEGEKEEEEESEGQMPVPTDEHAYRRREEIEGQQPFVIVHAQMVAQSSAAAAAQEEAGQSKGWCFRCVKKTPNEQQNKSPPYSAAGKK</sequence>